<proteinExistence type="predicted"/>
<accession>A0A9Q1EQ15</accession>
<reference evidence="2" key="1">
    <citation type="journal article" date="2023" name="Science">
        <title>Genome structures resolve the early diversification of teleost fishes.</title>
        <authorList>
            <person name="Parey E."/>
            <person name="Louis A."/>
            <person name="Montfort J."/>
            <person name="Bouchez O."/>
            <person name="Roques C."/>
            <person name="Iampietro C."/>
            <person name="Lluch J."/>
            <person name="Castinel A."/>
            <person name="Donnadieu C."/>
            <person name="Desvignes T."/>
            <person name="Floi Bucao C."/>
            <person name="Jouanno E."/>
            <person name="Wen M."/>
            <person name="Mejri S."/>
            <person name="Dirks R."/>
            <person name="Jansen H."/>
            <person name="Henkel C."/>
            <person name="Chen W.J."/>
            <person name="Zahm M."/>
            <person name="Cabau C."/>
            <person name="Klopp C."/>
            <person name="Thompson A.W."/>
            <person name="Robinson-Rechavi M."/>
            <person name="Braasch I."/>
            <person name="Lecointre G."/>
            <person name="Bobe J."/>
            <person name="Postlethwait J.H."/>
            <person name="Berthelot C."/>
            <person name="Roest Crollius H."/>
            <person name="Guiguen Y."/>
        </authorList>
    </citation>
    <scope>NUCLEOTIDE SEQUENCE</scope>
    <source>
        <strain evidence="2">WJC10195</strain>
    </source>
</reference>
<comment type="caution">
    <text evidence="2">The sequence shown here is derived from an EMBL/GenBank/DDBJ whole genome shotgun (WGS) entry which is preliminary data.</text>
</comment>
<name>A0A9Q1EQ15_SYNKA</name>
<evidence type="ECO:0000256" key="1">
    <source>
        <dbReference type="SAM" id="MobiDB-lite"/>
    </source>
</evidence>
<organism evidence="2 3">
    <name type="scientific">Synaphobranchus kaupii</name>
    <name type="common">Kaup's arrowtooth eel</name>
    <dbReference type="NCBI Taxonomy" id="118154"/>
    <lineage>
        <taxon>Eukaryota</taxon>
        <taxon>Metazoa</taxon>
        <taxon>Chordata</taxon>
        <taxon>Craniata</taxon>
        <taxon>Vertebrata</taxon>
        <taxon>Euteleostomi</taxon>
        <taxon>Actinopterygii</taxon>
        <taxon>Neopterygii</taxon>
        <taxon>Teleostei</taxon>
        <taxon>Anguilliformes</taxon>
        <taxon>Synaphobranchidae</taxon>
        <taxon>Synaphobranchus</taxon>
    </lineage>
</organism>
<protein>
    <submittedName>
        <fullName evidence="2">Uncharacterized protein</fullName>
    </submittedName>
</protein>
<feature type="compositionally biased region" description="Low complexity" evidence="1">
    <location>
        <begin position="51"/>
        <end position="79"/>
    </location>
</feature>
<dbReference type="AlphaFoldDB" id="A0A9Q1EQ15"/>
<keyword evidence="3" id="KW-1185">Reference proteome</keyword>
<dbReference type="Proteomes" id="UP001152622">
    <property type="component" value="Chromosome 14"/>
</dbReference>
<evidence type="ECO:0000313" key="3">
    <source>
        <dbReference type="Proteomes" id="UP001152622"/>
    </source>
</evidence>
<evidence type="ECO:0000313" key="2">
    <source>
        <dbReference type="EMBL" id="KAJ8342835.1"/>
    </source>
</evidence>
<dbReference type="EMBL" id="JAINUF010000014">
    <property type="protein sequence ID" value="KAJ8342835.1"/>
    <property type="molecule type" value="Genomic_DNA"/>
</dbReference>
<gene>
    <name evidence="2" type="ORF">SKAU_G00327630</name>
</gene>
<sequence>MTPRRCQGPSPTRGKVSAFGTIRLSLSALTLCASDAYSQISPALGCDENKTSPPSLLLPLSGTPSWKAAASHSSCPAASGKRREKKLGCPSPGTTVAPEQGRPVRDVTVRNPKPSPATTVHPPH</sequence>
<feature type="region of interest" description="Disordered" evidence="1">
    <location>
        <begin position="48"/>
        <end position="124"/>
    </location>
</feature>